<dbReference type="AlphaFoldDB" id="A0AAN8PX33"/>
<accession>A0AAN8PX33</accession>
<reference evidence="2 3" key="1">
    <citation type="submission" date="2024-01" db="EMBL/GenBank/DDBJ databases">
        <title>The genome of the rayed Mediterranean limpet Patella caerulea (Linnaeus, 1758).</title>
        <authorList>
            <person name="Anh-Thu Weber A."/>
            <person name="Halstead-Nussloch G."/>
        </authorList>
    </citation>
    <scope>NUCLEOTIDE SEQUENCE [LARGE SCALE GENOMIC DNA]</scope>
    <source>
        <strain evidence="2">AATW-2023a</strain>
        <tissue evidence="2">Whole specimen</tissue>
    </source>
</reference>
<dbReference type="EMBL" id="JAZGQO010000003">
    <property type="protein sequence ID" value="KAK6188094.1"/>
    <property type="molecule type" value="Genomic_DNA"/>
</dbReference>
<dbReference type="Proteomes" id="UP001347796">
    <property type="component" value="Unassembled WGS sequence"/>
</dbReference>
<proteinExistence type="predicted"/>
<feature type="signal peptide" evidence="1">
    <location>
        <begin position="1"/>
        <end position="18"/>
    </location>
</feature>
<keyword evidence="3" id="KW-1185">Reference proteome</keyword>
<organism evidence="2 3">
    <name type="scientific">Patella caerulea</name>
    <name type="common">Rayed Mediterranean limpet</name>
    <dbReference type="NCBI Taxonomy" id="87958"/>
    <lineage>
        <taxon>Eukaryota</taxon>
        <taxon>Metazoa</taxon>
        <taxon>Spiralia</taxon>
        <taxon>Lophotrochozoa</taxon>
        <taxon>Mollusca</taxon>
        <taxon>Gastropoda</taxon>
        <taxon>Patellogastropoda</taxon>
        <taxon>Patelloidea</taxon>
        <taxon>Patellidae</taxon>
        <taxon>Patella</taxon>
    </lineage>
</organism>
<protein>
    <submittedName>
        <fullName evidence="2">Uncharacterized protein</fullName>
    </submittedName>
</protein>
<gene>
    <name evidence="2" type="ORF">SNE40_004351</name>
</gene>
<comment type="caution">
    <text evidence="2">The sequence shown here is derived from an EMBL/GenBank/DDBJ whole genome shotgun (WGS) entry which is preliminary data.</text>
</comment>
<evidence type="ECO:0000313" key="2">
    <source>
        <dbReference type="EMBL" id="KAK6188094.1"/>
    </source>
</evidence>
<sequence length="119" mass="13043">MAAVIAYFLLTNFALDEAGLILDCKTACQKGYIKSELLYKRCGHTSICDVFGKPEGINKILQLQTSEQPEQLEQPKGINTILQLQTSEQPESENDVCDYLCSLQIGGHACECSKPGFPG</sequence>
<evidence type="ECO:0000256" key="1">
    <source>
        <dbReference type="SAM" id="SignalP"/>
    </source>
</evidence>
<keyword evidence="1" id="KW-0732">Signal</keyword>
<evidence type="ECO:0000313" key="3">
    <source>
        <dbReference type="Proteomes" id="UP001347796"/>
    </source>
</evidence>
<name>A0AAN8PX33_PATCE</name>
<feature type="chain" id="PRO_5042810859" evidence="1">
    <location>
        <begin position="19"/>
        <end position="119"/>
    </location>
</feature>